<protein>
    <submittedName>
        <fullName evidence="14">Tetratricopeptide repeat protein</fullName>
    </submittedName>
</protein>
<feature type="repeat" description="TPR" evidence="10">
    <location>
        <begin position="198"/>
        <end position="231"/>
    </location>
</feature>
<feature type="repeat" description="TPR" evidence="10">
    <location>
        <begin position="324"/>
        <end position="357"/>
    </location>
</feature>
<evidence type="ECO:0000256" key="10">
    <source>
        <dbReference type="PROSITE-ProRule" id="PRU00339"/>
    </source>
</evidence>
<feature type="repeat" description="TPR" evidence="10">
    <location>
        <begin position="492"/>
        <end position="525"/>
    </location>
</feature>
<dbReference type="InterPro" id="IPR024983">
    <property type="entry name" value="CHAT_dom"/>
</dbReference>
<evidence type="ECO:0000256" key="1">
    <source>
        <dbReference type="ARBA" id="ARBA00004245"/>
    </source>
</evidence>
<feature type="domain" description="CHAT" evidence="13">
    <location>
        <begin position="954"/>
        <end position="1252"/>
    </location>
</feature>
<dbReference type="SUPFAM" id="SSF48452">
    <property type="entry name" value="TPR-like"/>
    <property type="match status" value="2"/>
</dbReference>
<comment type="subcellular location">
    <subcellularLocation>
        <location evidence="1">Cytoplasm</location>
        <location evidence="1">Cytoskeleton</location>
    </subcellularLocation>
</comment>
<dbReference type="Proteomes" id="UP001482513">
    <property type="component" value="Unassembled WGS sequence"/>
</dbReference>
<dbReference type="SMART" id="SM00028">
    <property type="entry name" value="TPR"/>
    <property type="match status" value="13"/>
</dbReference>
<evidence type="ECO:0000256" key="3">
    <source>
        <dbReference type="ARBA" id="ARBA00022490"/>
    </source>
</evidence>
<dbReference type="PANTHER" id="PTHR45783">
    <property type="entry name" value="KINESIN LIGHT CHAIN"/>
    <property type="match status" value="1"/>
</dbReference>
<dbReference type="PROSITE" id="PS50293">
    <property type="entry name" value="TPR_REGION"/>
    <property type="match status" value="1"/>
</dbReference>
<evidence type="ECO:0000256" key="8">
    <source>
        <dbReference type="ARBA" id="ARBA00023175"/>
    </source>
</evidence>
<feature type="repeat" description="TPR" evidence="10">
    <location>
        <begin position="534"/>
        <end position="567"/>
    </location>
</feature>
<dbReference type="Pfam" id="PF13374">
    <property type="entry name" value="TPR_10"/>
    <property type="match status" value="3"/>
</dbReference>
<keyword evidence="8" id="KW-0505">Motor protein</keyword>
<dbReference type="InterPro" id="IPR007280">
    <property type="entry name" value="Peptidase_C_arc/bac"/>
</dbReference>
<dbReference type="Gene3D" id="1.25.40.10">
    <property type="entry name" value="Tetratricopeptide repeat domain"/>
    <property type="match status" value="4"/>
</dbReference>
<dbReference type="InterPro" id="IPR011990">
    <property type="entry name" value="TPR-like_helical_dom_sf"/>
</dbReference>
<feature type="repeat" description="TPR" evidence="10">
    <location>
        <begin position="660"/>
        <end position="693"/>
    </location>
</feature>
<accession>A0ABV0KAP2</accession>
<keyword evidence="6 10" id="KW-0802">TPR repeat</keyword>
<reference evidence="14 15" key="1">
    <citation type="submission" date="2022-04" db="EMBL/GenBank/DDBJ databases">
        <title>Positive selection, recombination, and allopatry shape intraspecific diversity of widespread and dominant cyanobacteria.</title>
        <authorList>
            <person name="Wei J."/>
            <person name="Shu W."/>
            <person name="Hu C."/>
        </authorList>
    </citation>
    <scope>NUCLEOTIDE SEQUENCE [LARGE SCALE GENOMIC DNA]</scope>
    <source>
        <strain evidence="14 15">DQ-A4</strain>
    </source>
</reference>
<dbReference type="PRINTS" id="PR00381">
    <property type="entry name" value="KINESINLIGHT"/>
</dbReference>
<dbReference type="Pfam" id="PF12770">
    <property type="entry name" value="CHAT"/>
    <property type="match status" value="1"/>
</dbReference>
<keyword evidence="4" id="KW-0493">Microtubule</keyword>
<sequence>MVEPSGWKNTLAVTSLCTVLLGSVSNVGWAAHVLVAQQTTVRTPQTVEGHLDQNSNQLDDGSYYATHAFEGMAGEVLTIELTSENFDTYLTLVGPDEATIAENDDGAGGTNSQIVVTLPITGTYNLIASSFEAGQTGQYQLEWRTATAQEQDLALANQLNQQVTDFYGSGRYSEAIPLAVHVLTITEAQLGPDHPDTATSLNNLAELYRLLGRYEEAEPLYQRALAIREAQLGPNHPNTATSLNNLALLHVLMGRYSEAEPLLQRVLTITEAQLGPDHPNTATSLNNLAELYRLLGRYEEAEPLYQRALAIEEAQLGPDHPNTAASLNNLALLYVLLSRYSEAEPLLQRALAIHEAQLGPDHPNTALRLNNLAELYRLLSRYSEAEPLLQRALAIHEAQLGPDHPDTATSLNNLALLYVSLGRYSEAEPLLQRALAIHEVQLGPDHPDTATSLNNLAGLYDLLGRYSEAEPLLQRALAIQEAQLGPDHSETATSLNNLAGLYDSLGRYSEAEPLYQRALAIQEAQLGPDHPNTAQSLNNLALLYRSLGRYEEAEPLYQRALAIREAQLGPDHPDTGQSLNGLAGLYDLMGRYGEAEPLFQRTLAIAEAELGPDHPNTALSLNNLALLYRSLGRYGEAEPLFQRALAIQEAELGPDHPDTALSLNNLAELYDSLGRYSEAEPLFQRALAIREAELGPDHPDTAVSLNNLAALYWAQGQLEPAFNYLQRGLAVEETVLSRNLVVGSDANKRDYLATVFGTTDGAISFHLNDLPISGEAAHLALTTILQRKGRILDLFTNLRAQLADDPEAVTLFDDLRATNTQLSTLTSSPPPDLSSEAYQAQLKSLQDQITTLEGQLSRRSSEFAGLTASLTVEDIQATLPEGTALVEFIRYQPFIHTASVSERFGPTRYVAYVLAADGTIQGVDLGPAEVIDAAVRTFSTSLASPDTALFQVKEDARVLDDLVMAPVRVALGDTTTVFISPDGILSLVPFEALVDEADQYLVETYRFRYLTSGRDLMRIADAAANDNPVVLIGNPTYGRAGALVAQADTRAIDFKNSIFPALPGTQAEVDLIAPLLSNPLVYTQTNATEAVIKQQAEPSILHIATHGFFEPTDDASNPLLQSGLILAGAADGGQSGPNQDGILTALEVTGLDLRGTQLVVLSACQTGLGALSTGEGLYGLRRAFVLAGAQSQVISLWKVSDDATQKLMVAYYQTLLAGTPRAEALRATQLAFLQEPAYAHPYYWAAFIGSGDWRPLQP</sequence>
<evidence type="ECO:0000313" key="14">
    <source>
        <dbReference type="EMBL" id="MEP0949669.1"/>
    </source>
</evidence>
<dbReference type="Gene3D" id="2.60.120.380">
    <property type="match status" value="1"/>
</dbReference>
<proteinExistence type="inferred from homology"/>
<evidence type="ECO:0000313" key="15">
    <source>
        <dbReference type="Proteomes" id="UP001482513"/>
    </source>
</evidence>
<evidence type="ECO:0000256" key="7">
    <source>
        <dbReference type="ARBA" id="ARBA00023054"/>
    </source>
</evidence>
<feature type="coiled-coil region" evidence="11">
    <location>
        <begin position="835"/>
        <end position="862"/>
    </location>
</feature>
<dbReference type="InterPro" id="IPR019734">
    <property type="entry name" value="TPR_rpt"/>
</dbReference>
<feature type="repeat" description="TPR" evidence="10">
    <location>
        <begin position="282"/>
        <end position="315"/>
    </location>
</feature>
<evidence type="ECO:0000256" key="6">
    <source>
        <dbReference type="ARBA" id="ARBA00022803"/>
    </source>
</evidence>
<dbReference type="InterPro" id="IPR002151">
    <property type="entry name" value="Kinesin_light"/>
</dbReference>
<dbReference type="PROSITE" id="PS50005">
    <property type="entry name" value="TPR"/>
    <property type="match status" value="9"/>
</dbReference>
<feature type="repeat" description="TPR" evidence="10">
    <location>
        <begin position="408"/>
        <end position="441"/>
    </location>
</feature>
<keyword evidence="15" id="KW-1185">Reference proteome</keyword>
<evidence type="ECO:0000259" key="13">
    <source>
        <dbReference type="Pfam" id="PF12770"/>
    </source>
</evidence>
<name>A0ABV0KAP2_9CYAN</name>
<dbReference type="Pfam" id="PF04151">
    <property type="entry name" value="PPC"/>
    <property type="match status" value="1"/>
</dbReference>
<keyword evidence="7 11" id="KW-0175">Coiled coil</keyword>
<dbReference type="RefSeq" id="WP_190707713.1">
    <property type="nucleotide sequence ID" value="NZ_JAMPKX010000014.1"/>
</dbReference>
<evidence type="ECO:0000259" key="12">
    <source>
        <dbReference type="Pfam" id="PF04151"/>
    </source>
</evidence>
<evidence type="ECO:0000256" key="2">
    <source>
        <dbReference type="ARBA" id="ARBA00009622"/>
    </source>
</evidence>
<dbReference type="PANTHER" id="PTHR45783:SF3">
    <property type="entry name" value="KINESIN LIGHT CHAIN"/>
    <property type="match status" value="1"/>
</dbReference>
<keyword evidence="9" id="KW-0206">Cytoskeleton</keyword>
<feature type="repeat" description="TPR" evidence="10">
    <location>
        <begin position="618"/>
        <end position="651"/>
    </location>
</feature>
<dbReference type="Pfam" id="PF13176">
    <property type="entry name" value="TPR_7"/>
    <property type="match status" value="1"/>
</dbReference>
<gene>
    <name evidence="14" type="ORF">NC992_22515</name>
</gene>
<feature type="domain" description="Peptidase C-terminal archaeal/bacterial" evidence="12">
    <location>
        <begin position="64"/>
        <end position="126"/>
    </location>
</feature>
<comment type="similarity">
    <text evidence="2">Belongs to the kinesin light chain family.</text>
</comment>
<dbReference type="Pfam" id="PF13424">
    <property type="entry name" value="TPR_12"/>
    <property type="match status" value="5"/>
</dbReference>
<comment type="caution">
    <text evidence="14">The sequence shown here is derived from an EMBL/GenBank/DDBJ whole genome shotgun (WGS) entry which is preliminary data.</text>
</comment>
<evidence type="ECO:0000256" key="11">
    <source>
        <dbReference type="SAM" id="Coils"/>
    </source>
</evidence>
<keyword evidence="5" id="KW-0677">Repeat</keyword>
<evidence type="ECO:0000256" key="4">
    <source>
        <dbReference type="ARBA" id="ARBA00022701"/>
    </source>
</evidence>
<evidence type="ECO:0000256" key="9">
    <source>
        <dbReference type="ARBA" id="ARBA00023212"/>
    </source>
</evidence>
<organism evidence="14 15">
    <name type="scientific">Leptolyngbya subtilissima DQ-A4</name>
    <dbReference type="NCBI Taxonomy" id="2933933"/>
    <lineage>
        <taxon>Bacteria</taxon>
        <taxon>Bacillati</taxon>
        <taxon>Cyanobacteriota</taxon>
        <taxon>Cyanophyceae</taxon>
        <taxon>Leptolyngbyales</taxon>
        <taxon>Leptolyngbyaceae</taxon>
        <taxon>Leptolyngbya group</taxon>
        <taxon>Leptolyngbya</taxon>
    </lineage>
</organism>
<feature type="repeat" description="TPR" evidence="10">
    <location>
        <begin position="450"/>
        <end position="483"/>
    </location>
</feature>
<dbReference type="EMBL" id="JAMPKX010000014">
    <property type="protein sequence ID" value="MEP0949669.1"/>
    <property type="molecule type" value="Genomic_DNA"/>
</dbReference>
<keyword evidence="3" id="KW-0963">Cytoplasm</keyword>
<evidence type="ECO:0000256" key="5">
    <source>
        <dbReference type="ARBA" id="ARBA00022737"/>
    </source>
</evidence>